<dbReference type="InterPro" id="IPR036052">
    <property type="entry name" value="TrpB-like_PALP_sf"/>
</dbReference>
<dbReference type="PANTHER" id="PTHR48078">
    <property type="entry name" value="THREONINE DEHYDRATASE, MITOCHONDRIAL-RELATED"/>
    <property type="match status" value="1"/>
</dbReference>
<evidence type="ECO:0000256" key="1">
    <source>
        <dbReference type="ARBA" id="ARBA00001933"/>
    </source>
</evidence>
<sequence length="720" mass="79916">MNFAAQFFYSSYLSERLERLYSPRPALKRSEENDPFWQRWEMTTRSLLDPPDPSPNHPSSTATDLPSACFSPVTSISPPNPVASQHTLIETPSDLQCPPPPPPPHLNPERKSTQSPTCLPNLHLAVENPESRFNELPLDNISLQRAPCEPSPVESRSQAEMASLFSISPYSVSSSSFSFYSFSSSSSSSSSSYSSTAPFKGERLPTFQALVDLLLRLVLYLFLLFVDRDELRLGPGQPGGPSKCGLVSNGTACSRSTLIEPERLKDFGEEDLVNGNVRVRGTKAFGDAEFKLMEPPKIRRLSEFRIVPRPVVEYLRFEDISAASFRIQTVIQKTPCTYSRLSKQYGMEIYLKKEHLHYTGSVKERGVLYLLTSLSQAQQRKGVIVASDCNFSMAVAHHAVELKIPVFAIMPSCCSSPRLRIYRDYGAMVISYGSTSHDSQNHACHLATENGYLYLEEDESAPYLAGLGTVGMEIIDQVSKLDAVVVPAAGQYGLLAGTAAAIKHLNSKILVIGIEPEGFPLLQQSLKADGPIKDMNTNPNKKLYGDLMARSLGVNTFQLAKKLVDKVVSVSEEDALVAMLRFQEFERSTVDTEGAMGLAAILAGQLPELKGKKVAVVVSSANMELELVRQCVDRALVLDDRVSKFSVQLGEWPGDMAKLLDVLSREDVRLLDVCHRRQSEKSDLFKAKVECVVETRDKNQSIQLRKVLSERYPSIYWLDR</sequence>
<proteinExistence type="predicted"/>
<dbReference type="InterPro" id="IPR001926">
    <property type="entry name" value="TrpB-like_PALP"/>
</dbReference>
<dbReference type="GO" id="GO:0006565">
    <property type="term" value="P:L-serine catabolic process"/>
    <property type="evidence" value="ECO:0007669"/>
    <property type="project" value="TreeGrafter"/>
</dbReference>
<dbReference type="FunFam" id="3.40.50.1100:FF:000044">
    <property type="entry name" value="Phenylserine dehydratase"/>
    <property type="match status" value="1"/>
</dbReference>
<dbReference type="GeneID" id="120821051"/>
<dbReference type="RefSeq" id="XP_040035346.1">
    <property type="nucleotide sequence ID" value="XM_040179412.1"/>
</dbReference>
<dbReference type="GO" id="GO:0009097">
    <property type="term" value="P:isoleucine biosynthetic process"/>
    <property type="evidence" value="ECO:0007669"/>
    <property type="project" value="TreeGrafter"/>
</dbReference>
<feature type="domain" description="Tryptophan synthase beta chain-like PALP" evidence="7">
    <location>
        <begin position="328"/>
        <end position="619"/>
    </location>
</feature>
<dbReference type="Proteomes" id="UP000007635">
    <property type="component" value="Chromosome VI"/>
</dbReference>
<accession>G3NEB0</accession>
<dbReference type="GO" id="GO:0006567">
    <property type="term" value="P:L-threonine catabolic process"/>
    <property type="evidence" value="ECO:0007669"/>
    <property type="project" value="TreeGrafter"/>
</dbReference>
<reference evidence="8 9" key="1">
    <citation type="journal article" date="2021" name="G3 (Bethesda)">
        <title>Improved contiguity of the threespine stickleback genome using long-read sequencing.</title>
        <authorList>
            <person name="Nath S."/>
            <person name="Shaw D.E."/>
            <person name="White M.A."/>
        </authorList>
    </citation>
    <scope>NUCLEOTIDE SEQUENCE [LARGE SCALE GENOMIC DNA]</scope>
    <source>
        <strain evidence="8 9">Lake Benthic</strain>
    </source>
</reference>
<dbReference type="InterPro" id="IPR050147">
    <property type="entry name" value="Ser/Thr_Dehydratase"/>
</dbReference>
<evidence type="ECO:0000256" key="5">
    <source>
        <dbReference type="ARBA" id="ARBA00042605"/>
    </source>
</evidence>
<dbReference type="Pfam" id="PF00291">
    <property type="entry name" value="PALP"/>
    <property type="match status" value="1"/>
</dbReference>
<evidence type="ECO:0000256" key="3">
    <source>
        <dbReference type="ARBA" id="ARBA00023239"/>
    </source>
</evidence>
<evidence type="ECO:0000256" key="6">
    <source>
        <dbReference type="SAM" id="MobiDB-lite"/>
    </source>
</evidence>
<reference evidence="8" key="3">
    <citation type="submission" date="2025-09" db="UniProtKB">
        <authorList>
            <consortium name="Ensembl"/>
        </authorList>
    </citation>
    <scope>IDENTIFICATION</scope>
</reference>
<dbReference type="Bgee" id="ENSGACG00000002791">
    <property type="expression patterns" value="Expressed in camera-type eye and 4 other cell types or tissues"/>
</dbReference>
<evidence type="ECO:0000256" key="2">
    <source>
        <dbReference type="ARBA" id="ARBA00022898"/>
    </source>
</evidence>
<dbReference type="AlphaFoldDB" id="G3NEB0"/>
<dbReference type="CDD" id="cd01562">
    <property type="entry name" value="Thr-dehyd"/>
    <property type="match status" value="1"/>
</dbReference>
<feature type="compositionally biased region" description="Pro residues" evidence="6">
    <location>
        <begin position="97"/>
        <end position="106"/>
    </location>
</feature>
<reference evidence="8" key="2">
    <citation type="submission" date="2025-08" db="UniProtKB">
        <authorList>
            <consortium name="Ensembl"/>
        </authorList>
    </citation>
    <scope>IDENTIFICATION</scope>
</reference>
<evidence type="ECO:0000256" key="4">
    <source>
        <dbReference type="ARBA" id="ARBA00041766"/>
    </source>
</evidence>
<dbReference type="GO" id="GO:0004794">
    <property type="term" value="F:threonine deaminase activity"/>
    <property type="evidence" value="ECO:0007669"/>
    <property type="project" value="TreeGrafter"/>
</dbReference>
<dbReference type="SUPFAM" id="SSF53686">
    <property type="entry name" value="Tryptophan synthase beta subunit-like PLP-dependent enzymes"/>
    <property type="match status" value="1"/>
</dbReference>
<dbReference type="KEGG" id="gat:120821051"/>
<dbReference type="Ensembl" id="ENSGACT00000003673.2">
    <property type="protein sequence ID" value="ENSGACP00000003661.2"/>
    <property type="gene ID" value="ENSGACG00000002791.2"/>
</dbReference>
<dbReference type="PANTHER" id="PTHR48078:SF19">
    <property type="entry name" value="ACT DOMAIN-CONTAINING PROTEIN"/>
    <property type="match status" value="1"/>
</dbReference>
<evidence type="ECO:0000313" key="9">
    <source>
        <dbReference type="Proteomes" id="UP000007635"/>
    </source>
</evidence>
<feature type="compositionally biased region" description="Polar residues" evidence="6">
    <location>
        <begin position="72"/>
        <end position="94"/>
    </location>
</feature>
<evidence type="ECO:0000313" key="8">
    <source>
        <dbReference type="Ensembl" id="ENSGACP00000003661.2"/>
    </source>
</evidence>
<keyword evidence="9" id="KW-1185">Reference proteome</keyword>
<comment type="cofactor">
    <cofactor evidence="1">
        <name>pyridoxal 5'-phosphate</name>
        <dbReference type="ChEBI" id="CHEBI:597326"/>
    </cofactor>
</comment>
<keyword evidence="2" id="KW-0663">Pyridoxal phosphate</keyword>
<protein>
    <recommendedName>
        <fullName evidence="4">L-serine deaminase</fullName>
    </recommendedName>
    <alternativeName>
        <fullName evidence="5">L-threonine dehydratase</fullName>
    </alternativeName>
</protein>
<dbReference type="Gene3D" id="3.40.50.1100">
    <property type="match status" value="2"/>
</dbReference>
<dbReference type="GO" id="GO:0003941">
    <property type="term" value="F:L-serine ammonia-lyase activity"/>
    <property type="evidence" value="ECO:0007669"/>
    <property type="project" value="TreeGrafter"/>
</dbReference>
<evidence type="ECO:0000259" key="7">
    <source>
        <dbReference type="Pfam" id="PF00291"/>
    </source>
</evidence>
<feature type="region of interest" description="Disordered" evidence="6">
    <location>
        <begin position="45"/>
        <end position="117"/>
    </location>
</feature>
<organism evidence="8 9">
    <name type="scientific">Gasterosteus aculeatus aculeatus</name>
    <name type="common">three-spined stickleback</name>
    <dbReference type="NCBI Taxonomy" id="481459"/>
    <lineage>
        <taxon>Eukaryota</taxon>
        <taxon>Metazoa</taxon>
        <taxon>Chordata</taxon>
        <taxon>Craniata</taxon>
        <taxon>Vertebrata</taxon>
        <taxon>Euteleostomi</taxon>
        <taxon>Actinopterygii</taxon>
        <taxon>Neopterygii</taxon>
        <taxon>Teleostei</taxon>
        <taxon>Neoteleostei</taxon>
        <taxon>Acanthomorphata</taxon>
        <taxon>Eupercaria</taxon>
        <taxon>Perciformes</taxon>
        <taxon>Cottioidei</taxon>
        <taxon>Gasterosteales</taxon>
        <taxon>Gasterosteidae</taxon>
        <taxon>Gasterosteus</taxon>
    </lineage>
</organism>
<name>G3NEB0_GASAC</name>
<keyword evidence="3" id="KW-0456">Lyase</keyword>
<dbReference type="GeneTree" id="ENSGT00600000084626"/>